<dbReference type="Gene3D" id="1.10.472.10">
    <property type="entry name" value="Cyclin-like"/>
    <property type="match status" value="2"/>
</dbReference>
<evidence type="ECO:0000313" key="11">
    <source>
        <dbReference type="EMBL" id="KAF7829294.1"/>
    </source>
</evidence>
<evidence type="ECO:0000259" key="10">
    <source>
        <dbReference type="SMART" id="SM01332"/>
    </source>
</evidence>
<dbReference type="SMART" id="SM00385">
    <property type="entry name" value="CYCLIN"/>
    <property type="match status" value="1"/>
</dbReference>
<dbReference type="GO" id="GO:0051301">
    <property type="term" value="P:cell division"/>
    <property type="evidence" value="ECO:0007669"/>
    <property type="project" value="UniProtKB-KW"/>
</dbReference>
<dbReference type="SMART" id="SM01332">
    <property type="entry name" value="Cyclin_C"/>
    <property type="match status" value="1"/>
</dbReference>
<feature type="region of interest" description="Disordered" evidence="8">
    <location>
        <begin position="334"/>
        <end position="353"/>
    </location>
</feature>
<dbReference type="SUPFAM" id="SSF47954">
    <property type="entry name" value="Cyclin-like"/>
    <property type="match status" value="2"/>
</dbReference>
<reference evidence="11" key="1">
    <citation type="submission" date="2020-09" db="EMBL/GenBank/DDBJ databases">
        <title>Genome-Enabled Discovery of Anthraquinone Biosynthesis in Senna tora.</title>
        <authorList>
            <person name="Kang S.-H."/>
            <person name="Pandey R.P."/>
            <person name="Lee C.-M."/>
            <person name="Sim J.-S."/>
            <person name="Jeong J.-T."/>
            <person name="Choi B.-S."/>
            <person name="Jung M."/>
            <person name="Ginzburg D."/>
            <person name="Zhao K."/>
            <person name="Won S.Y."/>
            <person name="Oh T.-J."/>
            <person name="Yu Y."/>
            <person name="Kim N.-H."/>
            <person name="Lee O.R."/>
            <person name="Lee T.-H."/>
            <person name="Bashyal P."/>
            <person name="Kim T.-S."/>
            <person name="Lee W.-H."/>
            <person name="Kawkins C."/>
            <person name="Kim C.-K."/>
            <person name="Kim J.S."/>
            <person name="Ahn B.O."/>
            <person name="Rhee S.Y."/>
            <person name="Sohng J.K."/>
        </authorList>
    </citation>
    <scope>NUCLEOTIDE SEQUENCE</scope>
    <source>
        <tissue evidence="11">Leaf</tissue>
    </source>
</reference>
<organism evidence="11 12">
    <name type="scientific">Senna tora</name>
    <dbReference type="NCBI Taxonomy" id="362788"/>
    <lineage>
        <taxon>Eukaryota</taxon>
        <taxon>Viridiplantae</taxon>
        <taxon>Streptophyta</taxon>
        <taxon>Embryophyta</taxon>
        <taxon>Tracheophyta</taxon>
        <taxon>Spermatophyta</taxon>
        <taxon>Magnoliopsida</taxon>
        <taxon>eudicotyledons</taxon>
        <taxon>Gunneridae</taxon>
        <taxon>Pentapetalae</taxon>
        <taxon>rosids</taxon>
        <taxon>fabids</taxon>
        <taxon>Fabales</taxon>
        <taxon>Fabaceae</taxon>
        <taxon>Caesalpinioideae</taxon>
        <taxon>Cassia clade</taxon>
        <taxon>Senna</taxon>
    </lineage>
</organism>
<dbReference type="Proteomes" id="UP000634136">
    <property type="component" value="Unassembled WGS sequence"/>
</dbReference>
<evidence type="ECO:0000256" key="6">
    <source>
        <dbReference type="ARBA" id="ARBA00032263"/>
    </source>
</evidence>
<feature type="compositionally biased region" description="Basic and acidic residues" evidence="8">
    <location>
        <begin position="343"/>
        <end position="353"/>
    </location>
</feature>
<keyword evidence="3" id="KW-0132">Cell division</keyword>
<protein>
    <recommendedName>
        <fullName evidence="6">B-like cyclin</fullName>
    </recommendedName>
</protein>
<accession>A0A834WSD7</accession>
<evidence type="ECO:0000256" key="1">
    <source>
        <dbReference type="ARBA" id="ARBA00009065"/>
    </source>
</evidence>
<evidence type="ECO:0000256" key="7">
    <source>
        <dbReference type="RuleBase" id="RU000383"/>
    </source>
</evidence>
<dbReference type="EMBL" id="JAAIUW010000006">
    <property type="protein sequence ID" value="KAF7829294.1"/>
    <property type="molecule type" value="Genomic_DNA"/>
</dbReference>
<dbReference type="AlphaFoldDB" id="A0A834WSD7"/>
<name>A0A834WSD7_9FABA</name>
<gene>
    <name evidence="11" type="ORF">G2W53_020458</name>
</gene>
<dbReference type="Pfam" id="PF02984">
    <property type="entry name" value="Cyclin_C"/>
    <property type="match status" value="1"/>
</dbReference>
<dbReference type="Pfam" id="PF00134">
    <property type="entry name" value="Cyclin_N"/>
    <property type="match status" value="1"/>
</dbReference>
<dbReference type="FunFam" id="1.10.472.10:FF:000034">
    <property type="entry name" value="D2/4-type cyclin"/>
    <property type="match status" value="1"/>
</dbReference>
<dbReference type="FunFam" id="1.10.472.10:FF:000040">
    <property type="entry name" value="D6-type cyclin"/>
    <property type="match status" value="1"/>
</dbReference>
<dbReference type="CDD" id="cd20544">
    <property type="entry name" value="CYCLIN_AtCycD-like_rpt2"/>
    <property type="match status" value="1"/>
</dbReference>
<keyword evidence="4 7" id="KW-0195">Cyclin</keyword>
<keyword evidence="5" id="KW-0131">Cell cycle</keyword>
<evidence type="ECO:0000259" key="9">
    <source>
        <dbReference type="SMART" id="SM00385"/>
    </source>
</evidence>
<dbReference type="InterPro" id="IPR036915">
    <property type="entry name" value="Cyclin-like_sf"/>
</dbReference>
<proteinExistence type="inferred from homology"/>
<dbReference type="OrthoDB" id="5590282at2759"/>
<comment type="subunit">
    <text evidence="2">Interacts with the CDC2 protein kinase to form a serine/threonine kinase holoenzyme complex also known as maturation promoting factor (MPF). The cyclin subunit imparts substrate specificity to the complex.</text>
</comment>
<sequence>MAENLDPATSNLICSENSNTCFDNSECNTADESGIFHIQQNSNRRHHFPSSDSHGSGSFVGLPLLSEERVRLMFERETEYLPRDDYLKRLRSGDLDLSVRREGLDWIFKAHAYYGFGPLSFCLSMNYLDRFLSMYELPKGKTWTVQLLAVACLSLAAKMEEIEVPLLVDLQVGEPKFVFEAKTIQRMELLVLRTLRWKMQALTPYSFIDYFLSKITNGQHPTKSSISRSVQLIVATIRGIDFLDFMPSEIAAAVAISVTRELQLQAMEIDKIISCLMIEEKRVKKCVELIRDLSLISVSANLGRNLVAMVPQSPDGVLDGACLSYKSDELTVGSCRNSSHNTPDAKRTKSDRP</sequence>
<comment type="similarity">
    <text evidence="1">Belongs to the cyclin family. Cyclin D subfamily.</text>
</comment>
<keyword evidence="12" id="KW-1185">Reference proteome</keyword>
<dbReference type="InterPro" id="IPR013763">
    <property type="entry name" value="Cyclin-like_dom"/>
</dbReference>
<dbReference type="CDD" id="cd20543">
    <property type="entry name" value="CYCLIN_AtCycD-like_rpt1"/>
    <property type="match status" value="1"/>
</dbReference>
<dbReference type="InterPro" id="IPR039361">
    <property type="entry name" value="Cyclin"/>
</dbReference>
<dbReference type="InterPro" id="IPR006671">
    <property type="entry name" value="Cyclin_N"/>
</dbReference>
<feature type="domain" description="Cyclin C-terminal" evidence="10">
    <location>
        <begin position="202"/>
        <end position="327"/>
    </location>
</feature>
<evidence type="ECO:0000256" key="5">
    <source>
        <dbReference type="ARBA" id="ARBA00023306"/>
    </source>
</evidence>
<evidence type="ECO:0000256" key="4">
    <source>
        <dbReference type="ARBA" id="ARBA00023127"/>
    </source>
</evidence>
<evidence type="ECO:0000256" key="2">
    <source>
        <dbReference type="ARBA" id="ARBA00011177"/>
    </source>
</evidence>
<evidence type="ECO:0000313" key="12">
    <source>
        <dbReference type="Proteomes" id="UP000634136"/>
    </source>
</evidence>
<dbReference type="PANTHER" id="PTHR10177">
    <property type="entry name" value="CYCLINS"/>
    <property type="match status" value="1"/>
</dbReference>
<feature type="domain" description="Cyclin-like" evidence="9">
    <location>
        <begin position="105"/>
        <end position="193"/>
    </location>
</feature>
<dbReference type="InterPro" id="IPR004367">
    <property type="entry name" value="Cyclin_C-dom"/>
</dbReference>
<evidence type="ECO:0000256" key="8">
    <source>
        <dbReference type="SAM" id="MobiDB-lite"/>
    </source>
</evidence>
<comment type="caution">
    <text evidence="11">The sequence shown here is derived from an EMBL/GenBank/DDBJ whole genome shotgun (WGS) entry which is preliminary data.</text>
</comment>
<evidence type="ECO:0000256" key="3">
    <source>
        <dbReference type="ARBA" id="ARBA00022618"/>
    </source>
</evidence>